<keyword evidence="2" id="KW-1185">Reference proteome</keyword>
<organism evidence="1 2">
    <name type="scientific">Truncatella angustata</name>
    <dbReference type="NCBI Taxonomy" id="152316"/>
    <lineage>
        <taxon>Eukaryota</taxon>
        <taxon>Fungi</taxon>
        <taxon>Dikarya</taxon>
        <taxon>Ascomycota</taxon>
        <taxon>Pezizomycotina</taxon>
        <taxon>Sordariomycetes</taxon>
        <taxon>Xylariomycetidae</taxon>
        <taxon>Amphisphaeriales</taxon>
        <taxon>Sporocadaceae</taxon>
        <taxon>Truncatella</taxon>
    </lineage>
</organism>
<dbReference type="Proteomes" id="UP000758603">
    <property type="component" value="Unassembled WGS sequence"/>
</dbReference>
<proteinExistence type="predicted"/>
<protein>
    <submittedName>
        <fullName evidence="1">Uncharacterized protein</fullName>
    </submittedName>
</protein>
<reference evidence="1" key="1">
    <citation type="journal article" date="2021" name="Nat. Commun.">
        <title>Genetic determinants of endophytism in the Arabidopsis root mycobiome.</title>
        <authorList>
            <person name="Mesny F."/>
            <person name="Miyauchi S."/>
            <person name="Thiergart T."/>
            <person name="Pickel B."/>
            <person name="Atanasova L."/>
            <person name="Karlsson M."/>
            <person name="Huettel B."/>
            <person name="Barry K.W."/>
            <person name="Haridas S."/>
            <person name="Chen C."/>
            <person name="Bauer D."/>
            <person name="Andreopoulos W."/>
            <person name="Pangilinan J."/>
            <person name="LaButti K."/>
            <person name="Riley R."/>
            <person name="Lipzen A."/>
            <person name="Clum A."/>
            <person name="Drula E."/>
            <person name="Henrissat B."/>
            <person name="Kohler A."/>
            <person name="Grigoriev I.V."/>
            <person name="Martin F.M."/>
            <person name="Hacquard S."/>
        </authorList>
    </citation>
    <scope>NUCLEOTIDE SEQUENCE</scope>
    <source>
        <strain evidence="1">MPI-SDFR-AT-0073</strain>
    </source>
</reference>
<gene>
    <name evidence="1" type="ORF">BKA67DRAFT_546536</name>
</gene>
<evidence type="ECO:0000313" key="2">
    <source>
        <dbReference type="Proteomes" id="UP000758603"/>
    </source>
</evidence>
<comment type="caution">
    <text evidence="1">The sequence shown here is derived from an EMBL/GenBank/DDBJ whole genome shotgun (WGS) entry which is preliminary data.</text>
</comment>
<name>A0A9P8UXV8_9PEZI</name>
<evidence type="ECO:0000313" key="1">
    <source>
        <dbReference type="EMBL" id="KAH6660021.1"/>
    </source>
</evidence>
<dbReference type="OrthoDB" id="4156595at2759"/>
<dbReference type="AlphaFoldDB" id="A0A9P8UXV8"/>
<dbReference type="EMBL" id="JAGPXC010000001">
    <property type="protein sequence ID" value="KAH6660021.1"/>
    <property type="molecule type" value="Genomic_DNA"/>
</dbReference>
<sequence>MTPINFVTFLVSLYLVDYHFHRKREHAHNDGAHSSLPTWLQQVIFRPQPYSWVGGKTEAPPNQQDRNWYYHTKQKKLMKMEAAAAFEIRRSVLSCS</sequence>
<dbReference type="RefSeq" id="XP_045964152.1">
    <property type="nucleotide sequence ID" value="XM_046101399.1"/>
</dbReference>
<accession>A0A9P8UXV8</accession>
<dbReference type="GeneID" id="70130291"/>